<dbReference type="RefSeq" id="WP_272099022.1">
    <property type="nucleotide sequence ID" value="NZ_JAQNDK010000003.1"/>
</dbReference>
<protein>
    <submittedName>
        <fullName evidence="1">Uncharacterized protein</fullName>
    </submittedName>
</protein>
<evidence type="ECO:0000313" key="1">
    <source>
        <dbReference type="EMBL" id="MDC0681721.1"/>
    </source>
</evidence>
<organism evidence="1 2">
    <name type="scientific">Sorangium atrum</name>
    <dbReference type="NCBI Taxonomy" id="2995308"/>
    <lineage>
        <taxon>Bacteria</taxon>
        <taxon>Pseudomonadati</taxon>
        <taxon>Myxococcota</taxon>
        <taxon>Polyangia</taxon>
        <taxon>Polyangiales</taxon>
        <taxon>Polyangiaceae</taxon>
        <taxon>Sorangium</taxon>
    </lineage>
</organism>
<keyword evidence="2" id="KW-1185">Reference proteome</keyword>
<proteinExistence type="predicted"/>
<accession>A0ABT5C5M7</accession>
<gene>
    <name evidence="1" type="ORF">POL72_28535</name>
</gene>
<reference evidence="1 2" key="1">
    <citation type="submission" date="2023-01" db="EMBL/GenBank/DDBJ databases">
        <title>Minimal conservation of predation-associated metabolite biosynthetic gene clusters underscores biosynthetic potential of Myxococcota including descriptions for ten novel species: Archangium lansinium sp. nov., Myxococcus landrumus sp. nov., Nannocystis bai.</title>
        <authorList>
            <person name="Ahearne A."/>
            <person name="Stevens C."/>
            <person name="Dowd S."/>
        </authorList>
    </citation>
    <scope>NUCLEOTIDE SEQUENCE [LARGE SCALE GENOMIC DNA]</scope>
    <source>
        <strain evidence="1 2">WIWO2</strain>
    </source>
</reference>
<evidence type="ECO:0000313" key="2">
    <source>
        <dbReference type="Proteomes" id="UP001217485"/>
    </source>
</evidence>
<dbReference type="Proteomes" id="UP001217485">
    <property type="component" value="Unassembled WGS sequence"/>
</dbReference>
<comment type="caution">
    <text evidence="1">The sequence shown here is derived from an EMBL/GenBank/DDBJ whole genome shotgun (WGS) entry which is preliminary data.</text>
</comment>
<dbReference type="EMBL" id="JAQNDK010000003">
    <property type="protein sequence ID" value="MDC0681721.1"/>
    <property type="molecule type" value="Genomic_DNA"/>
</dbReference>
<sequence>MREPVGPMVGSGPLAGALVAALRDEERGGLADRVELLLSARR</sequence>
<name>A0ABT5C5M7_9BACT</name>